<feature type="domain" description="Alpha-2-macroglobulin bait region" evidence="4">
    <location>
        <begin position="1023"/>
        <end position="1162"/>
    </location>
</feature>
<dbReference type="Pfam" id="PF00207">
    <property type="entry name" value="A2M"/>
    <property type="match status" value="1"/>
</dbReference>
<proteinExistence type="inferred from homology"/>
<dbReference type="InterPro" id="IPR002890">
    <property type="entry name" value="MG2"/>
</dbReference>
<dbReference type="Proteomes" id="UP001326613">
    <property type="component" value="Chromosome"/>
</dbReference>
<dbReference type="Pfam" id="PF17962">
    <property type="entry name" value="bMG6"/>
    <property type="match status" value="1"/>
</dbReference>
<dbReference type="Pfam" id="PF17972">
    <property type="entry name" value="bMG5"/>
    <property type="match status" value="1"/>
</dbReference>
<protein>
    <submittedName>
        <fullName evidence="6">Alpha-2-macroglobulin family protein</fullName>
    </submittedName>
</protein>
<dbReference type="SUPFAM" id="SSF48239">
    <property type="entry name" value="Terpenoid cyclases/Protein prenyltransferases"/>
    <property type="match status" value="1"/>
</dbReference>
<dbReference type="InterPro" id="IPR008930">
    <property type="entry name" value="Terpenoid_cyclase/PrenylTrfase"/>
</dbReference>
<dbReference type="Gene3D" id="2.60.40.1930">
    <property type="match status" value="1"/>
</dbReference>
<dbReference type="Pfam" id="PF17973">
    <property type="entry name" value="bMG10"/>
    <property type="match status" value="1"/>
</dbReference>
<dbReference type="InterPro" id="IPR041246">
    <property type="entry name" value="Bact_MG10"/>
</dbReference>
<evidence type="ECO:0000256" key="1">
    <source>
        <dbReference type="ARBA" id="ARBA00010556"/>
    </source>
</evidence>
<dbReference type="EMBL" id="CP112932">
    <property type="protein sequence ID" value="WPY00364.1"/>
    <property type="molecule type" value="Genomic_DNA"/>
</dbReference>
<feature type="signal peptide" evidence="3">
    <location>
        <begin position="1"/>
        <end position="19"/>
    </location>
</feature>
<dbReference type="PANTHER" id="PTHR40094:SF1">
    <property type="entry name" value="UBIQUITIN DOMAIN-CONTAINING PROTEIN"/>
    <property type="match status" value="1"/>
</dbReference>
<keyword evidence="7" id="KW-1185">Reference proteome</keyword>
<dbReference type="InterPro" id="IPR041462">
    <property type="entry name" value="Bact_A2M_MG6"/>
</dbReference>
<evidence type="ECO:0000259" key="4">
    <source>
        <dbReference type="SMART" id="SM01359"/>
    </source>
</evidence>
<dbReference type="SMART" id="SM01359">
    <property type="entry name" value="A2M_N_2"/>
    <property type="match status" value="1"/>
</dbReference>
<dbReference type="InterPro" id="IPR021868">
    <property type="entry name" value="Alpha_2_Macroglob_MG3"/>
</dbReference>
<dbReference type="InterPro" id="IPR041203">
    <property type="entry name" value="Bact_A2M_MG5"/>
</dbReference>
<evidence type="ECO:0000256" key="3">
    <source>
        <dbReference type="SAM" id="SignalP"/>
    </source>
</evidence>
<dbReference type="Pfam" id="PF07703">
    <property type="entry name" value="A2M_BRD"/>
    <property type="match status" value="1"/>
</dbReference>
<evidence type="ECO:0000259" key="5">
    <source>
        <dbReference type="SMART" id="SM01360"/>
    </source>
</evidence>
<evidence type="ECO:0000256" key="2">
    <source>
        <dbReference type="ARBA" id="ARBA00022729"/>
    </source>
</evidence>
<dbReference type="InterPro" id="IPR011625">
    <property type="entry name" value="A2M_N_BRD"/>
</dbReference>
<dbReference type="Pfam" id="PF11974">
    <property type="entry name" value="bMG3"/>
    <property type="match status" value="1"/>
</dbReference>
<dbReference type="PANTHER" id="PTHR40094">
    <property type="entry name" value="ALPHA-2-MACROGLOBULIN HOMOLOG"/>
    <property type="match status" value="1"/>
</dbReference>
<gene>
    <name evidence="6" type="ORF">Trichorick_00237</name>
</gene>
<dbReference type="InterPro" id="IPR001599">
    <property type="entry name" value="Macroglobln_a2"/>
</dbReference>
<feature type="chain" id="PRO_5046252248" evidence="3">
    <location>
        <begin position="20"/>
        <end position="1889"/>
    </location>
</feature>
<name>A0ABZ0UQP2_9RICK</name>
<sequence length="1889" mass="212244">MFQVLIYIFYLLINFCCFASSTPIATDLDDKLPVYLKIDESDLENNNSLNINWCETNTTNYCRTPNRDLQLSGQKITKGITIEPKIEGEWRFSDNNYGITFIPKNYWLVGSSYKVTIDKGILPYFLSLNQYTINFQTKPLLPRIPEMQYLQDPNDINKKFVQTKLIFNYPIDQKSLQSSLVFSSSLGPKTLPFSTVFNNDNTEVNLVTEIKALEKEEKIVSLVIKEGLKPNYGGTALNYDAINAELKARAQRYSWSRESKPYYLYKEQVLIPNIYSYFKVTAAEIKIIKNDQYIPEQILIIQLNAPATSAEVKKNLELVLLPQDKPASFVGGFSKKDYQWQSIAEITKEVLENSQTVGFEGLPNATEYSTVHSFRVASISGRYLLFKLKQGMSSYGDFVLGKDYKQVIALPDFSKEIKILSEGSILSLSGEHKLSIYSLGIDKLHVEIGRINPNNINHLVSQTYKYGKFENLVFKNWEFNEYNIAQIFEEDITLNNSEEYLPQYSTLDLSKYLTEKNKAADNKGLFFVNISYVDPKSKQTISDKRLILVTDIGFMAKTNQDGSQNIFVSSIRKGAPLKGVKVGVIGLNGQEIAAGETNSAGYLLLPSLSGFNKEKAPVAYVMKYGNDLSFMPYGRIDREVNYSKFEVSGILTSPEGLKAYLFSDRGIYRPGEQGNIGIIIKQANLQNSFAGLPLELEVTNPRGQIIDNQKIKLNQEGFVDYVFKTRDSSPTGNYNIFLYITKDGYRGSCLGSVSVRVEEFMPDRMKITSSFAINSQKLWVKPESLIATVDLINLYGTPAIKKKIAAKINLVPTAITIPGFKDYSFYSGISSDKDFIQQLNDTLTDEQGKADFVIDLKNYKDTTYRMNFIAEGFDTDSGRSVSTMKSIMVSSLPYVLGLKANGDLEYINQQDKRQIEFIAIDSEAKKIATAELMLQLKKIDYVNSLTKQNDGSYAYQSLLVESLVDQNSISIPVAGYSYNLPTSNVGDYVIYIIDQDQNKLAQTNFTVVGEGNVAAKLTKNNILKVKTNKTDYKAGDELEVNIIAPYTGYGLLTIETNKVHSFNWFKANSTNSVQKIKIPEDFEGKGFLNIQFMRSLESKEIFISPFSYASVPFTANIDRRSQKITLNVPKIIKPGSEYIVEYSTKKAGKIAVFAVDEGILLFGKYKTPDPISYFIKNRALEVNTSHTLDLILPEYSMLKMNAAVGGDGFINDGKNLNPFKRKDQPPVVFWSGIIDSSMTPQKLKFNIPDYFNGTLRVMAVAVANDAVGSTEATSIVQGDFVINPNIPLFVAPKDEFIMPITIANNITGSGNAKVKLMIEASEHLEIIEKPADLLINEGKDNTVKVKVRAKDKLGAASIQITAILNDKRAIITTSTSVRPASPKMTIVDTAYVNDKQADIPISRKIYPEFSQVDLSVSSLPIGIINGLQAYLSNYPYGCTEQIISKNFPNVLLYDQSNLVAISNDARKELDKTLNEVFMLMRERQNYDGSFNVWGRFGDNDDFISVYAMHFLTEAAARNLPIPDDVFKSGMNYLKNMANRSINSLNEAREKSYAMYVLTRNNEITTNYLANVINYLESEYKDSWHNDLAAVYIAASYRMLQMIPEANGLLDKFTVDAKMDQLSVEYNFYNKLIKYSQYIYLLSQHFGERLKNVDKKIVYGIANLIAGSNNTIASSYAIMASVAYTNAVDDKAAESFKVTMYDEQGNQQTRNLSNYLIKTAANLQSATKLTLSSDMPGFFYQLLTSGFDRELSKDESMSGLELQKQYLDEQGKEVQTVQLGDIVNVLVTIRSGSDRDLSNIAVVDLLPGGFELQNVVDQKTISSPWNVFYVDRREDRIIMFGTASTQAAQYKYQIKAVNRGNVLIPAIYGESMYIPTIYYRGGTIGNLIIE</sequence>
<dbReference type="Gene3D" id="1.50.10.20">
    <property type="match status" value="1"/>
</dbReference>
<dbReference type="InterPro" id="IPR051802">
    <property type="entry name" value="YfhM-like"/>
</dbReference>
<keyword evidence="2 3" id="KW-0732">Signal</keyword>
<comment type="similarity">
    <text evidence="1">Belongs to the protease inhibitor I39 (alpha-2-macroglobulin) family. Bacterial alpha-2-macroglobulin subfamily.</text>
</comment>
<organism evidence="6 7">
    <name type="scientific">Candidatus Trichorickettsia mobilis</name>
    <dbReference type="NCBI Taxonomy" id="1346319"/>
    <lineage>
        <taxon>Bacteria</taxon>
        <taxon>Pseudomonadati</taxon>
        <taxon>Pseudomonadota</taxon>
        <taxon>Alphaproteobacteria</taxon>
        <taxon>Rickettsiales</taxon>
        <taxon>Rickettsiaceae</taxon>
        <taxon>Rickettsieae</taxon>
        <taxon>Candidatus Trichorickettsia</taxon>
    </lineage>
</organism>
<dbReference type="CDD" id="cd02891">
    <property type="entry name" value="A2M_like"/>
    <property type="match status" value="1"/>
</dbReference>
<evidence type="ECO:0000313" key="6">
    <source>
        <dbReference type="EMBL" id="WPY00364.1"/>
    </source>
</evidence>
<dbReference type="RefSeq" id="WP_323738439.1">
    <property type="nucleotide sequence ID" value="NZ_CP112932.1"/>
</dbReference>
<accession>A0ABZ0UQP2</accession>
<dbReference type="Pfam" id="PF01835">
    <property type="entry name" value="MG2"/>
    <property type="match status" value="1"/>
</dbReference>
<reference evidence="6 7" key="1">
    <citation type="submission" date="2022-10" db="EMBL/GenBank/DDBJ databases">
        <title>Host association and intracellularity evolved multiple times independently in the Rickettsiales.</title>
        <authorList>
            <person name="Castelli M."/>
            <person name="Nardi T."/>
            <person name="Gammuto L."/>
            <person name="Bellinzona G."/>
            <person name="Sabaneyeva E."/>
            <person name="Potekhin A."/>
            <person name="Serra V."/>
            <person name="Petroni G."/>
            <person name="Sassera D."/>
        </authorList>
    </citation>
    <scope>NUCLEOTIDE SEQUENCE [LARGE SCALE GENOMIC DNA]</scope>
    <source>
        <strain evidence="6 7">Kr 154-4</strain>
    </source>
</reference>
<dbReference type="SMART" id="SM01360">
    <property type="entry name" value="A2M"/>
    <property type="match status" value="1"/>
</dbReference>
<evidence type="ECO:0000313" key="7">
    <source>
        <dbReference type="Proteomes" id="UP001326613"/>
    </source>
</evidence>
<feature type="domain" description="Alpha-2-macroglobulin" evidence="5">
    <location>
        <begin position="1227"/>
        <end position="1316"/>
    </location>
</feature>